<dbReference type="GO" id="GO:0003677">
    <property type="term" value="F:DNA binding"/>
    <property type="evidence" value="ECO:0007669"/>
    <property type="project" value="UniProtKB-KW"/>
</dbReference>
<dbReference type="PANTHER" id="PTHR43537:SF5">
    <property type="entry name" value="UXU OPERON TRANSCRIPTIONAL REGULATOR"/>
    <property type="match status" value="1"/>
</dbReference>
<dbReference type="InterPro" id="IPR036388">
    <property type="entry name" value="WH-like_DNA-bd_sf"/>
</dbReference>
<evidence type="ECO:0000259" key="4">
    <source>
        <dbReference type="PROSITE" id="PS50949"/>
    </source>
</evidence>
<evidence type="ECO:0000256" key="2">
    <source>
        <dbReference type="ARBA" id="ARBA00023125"/>
    </source>
</evidence>
<dbReference type="Gene3D" id="1.20.120.530">
    <property type="entry name" value="GntR ligand-binding domain-like"/>
    <property type="match status" value="1"/>
</dbReference>
<dbReference type="AlphaFoldDB" id="A0A1I5UIG3"/>
<dbReference type="InterPro" id="IPR008920">
    <property type="entry name" value="TF_FadR/GntR_C"/>
</dbReference>
<keyword evidence="1" id="KW-0805">Transcription regulation</keyword>
<dbReference type="STRING" id="441119.SAMN04488047_1213"/>
<feature type="domain" description="HTH gntR-type" evidence="4">
    <location>
        <begin position="5"/>
        <end position="73"/>
    </location>
</feature>
<dbReference type="SMART" id="SM00345">
    <property type="entry name" value="HTH_GNTR"/>
    <property type="match status" value="1"/>
</dbReference>
<dbReference type="CDD" id="cd07377">
    <property type="entry name" value="WHTH_GntR"/>
    <property type="match status" value="1"/>
</dbReference>
<keyword evidence="6" id="KW-1185">Reference proteome</keyword>
<evidence type="ECO:0000256" key="3">
    <source>
        <dbReference type="ARBA" id="ARBA00023163"/>
    </source>
</evidence>
<accession>A0A1I5UIG3</accession>
<sequence>MLEKTPVTQTIARRLQEMIRTGELKKGEKIPSQRVLSERLKVSRPSLREALLTLETLGLVRTLPARGTFVVDRDGETGPQNVWRYDDAYSITDVFQSRLLIEAELARLAAGRLDADEMARLEEAAAEFEEAWRQGDLVAHVEADLRFHRAIADASPNKMLRRLYYSVHDLLTESQRQPIPNTARDRMAQSMQEHRDIMSALRSGDGERAEAAMRLHIKNTATCAGAALQ</sequence>
<dbReference type="SUPFAM" id="SSF48008">
    <property type="entry name" value="GntR ligand-binding domain-like"/>
    <property type="match status" value="1"/>
</dbReference>
<name>A0A1I5UIG3_9RHOB</name>
<reference evidence="5 6" key="1">
    <citation type="submission" date="2016-10" db="EMBL/GenBank/DDBJ databases">
        <authorList>
            <person name="de Groot N.N."/>
        </authorList>
    </citation>
    <scope>NUCLEOTIDE SEQUENCE [LARGE SCALE GENOMIC DNA]</scope>
    <source>
        <strain evidence="5 6">DSM 19547</strain>
    </source>
</reference>
<dbReference type="PANTHER" id="PTHR43537">
    <property type="entry name" value="TRANSCRIPTIONAL REGULATOR, GNTR FAMILY"/>
    <property type="match status" value="1"/>
</dbReference>
<dbReference type="Proteomes" id="UP000199356">
    <property type="component" value="Unassembled WGS sequence"/>
</dbReference>
<evidence type="ECO:0000313" key="5">
    <source>
        <dbReference type="EMBL" id="SFP94988.1"/>
    </source>
</evidence>
<evidence type="ECO:0000313" key="6">
    <source>
        <dbReference type="Proteomes" id="UP000199356"/>
    </source>
</evidence>
<dbReference type="EMBL" id="FOXA01000021">
    <property type="protein sequence ID" value="SFP94988.1"/>
    <property type="molecule type" value="Genomic_DNA"/>
</dbReference>
<protein>
    <submittedName>
        <fullName evidence="5">Transcriptional regulator, GntR family</fullName>
    </submittedName>
</protein>
<dbReference type="InterPro" id="IPR036390">
    <property type="entry name" value="WH_DNA-bd_sf"/>
</dbReference>
<dbReference type="OrthoDB" id="9028214at2"/>
<proteinExistence type="predicted"/>
<dbReference type="SMART" id="SM00895">
    <property type="entry name" value="FCD"/>
    <property type="match status" value="1"/>
</dbReference>
<organism evidence="5 6">
    <name type="scientific">Tranquillimonas alkanivorans</name>
    <dbReference type="NCBI Taxonomy" id="441119"/>
    <lineage>
        <taxon>Bacteria</taxon>
        <taxon>Pseudomonadati</taxon>
        <taxon>Pseudomonadota</taxon>
        <taxon>Alphaproteobacteria</taxon>
        <taxon>Rhodobacterales</taxon>
        <taxon>Roseobacteraceae</taxon>
        <taxon>Tranquillimonas</taxon>
    </lineage>
</organism>
<keyword evidence="3" id="KW-0804">Transcription</keyword>
<dbReference type="PRINTS" id="PR00035">
    <property type="entry name" value="HTHGNTR"/>
</dbReference>
<dbReference type="Pfam" id="PF00392">
    <property type="entry name" value="GntR"/>
    <property type="match status" value="1"/>
</dbReference>
<dbReference type="InterPro" id="IPR011711">
    <property type="entry name" value="GntR_C"/>
</dbReference>
<dbReference type="GO" id="GO:0003700">
    <property type="term" value="F:DNA-binding transcription factor activity"/>
    <property type="evidence" value="ECO:0007669"/>
    <property type="project" value="InterPro"/>
</dbReference>
<keyword evidence="2" id="KW-0238">DNA-binding</keyword>
<evidence type="ECO:0000256" key="1">
    <source>
        <dbReference type="ARBA" id="ARBA00023015"/>
    </source>
</evidence>
<dbReference type="Gene3D" id="1.10.10.10">
    <property type="entry name" value="Winged helix-like DNA-binding domain superfamily/Winged helix DNA-binding domain"/>
    <property type="match status" value="1"/>
</dbReference>
<dbReference type="Pfam" id="PF07729">
    <property type="entry name" value="FCD"/>
    <property type="match status" value="1"/>
</dbReference>
<dbReference type="SUPFAM" id="SSF46785">
    <property type="entry name" value="Winged helix' DNA-binding domain"/>
    <property type="match status" value="1"/>
</dbReference>
<dbReference type="InterPro" id="IPR000524">
    <property type="entry name" value="Tscrpt_reg_HTH_GntR"/>
</dbReference>
<gene>
    <name evidence="5" type="ORF">SAMN04488047_1213</name>
</gene>
<dbReference type="PROSITE" id="PS50949">
    <property type="entry name" value="HTH_GNTR"/>
    <property type="match status" value="1"/>
</dbReference>